<name>L1JWR9_GUITC</name>
<evidence type="ECO:0000256" key="1">
    <source>
        <dbReference type="SAM" id="MobiDB-lite"/>
    </source>
</evidence>
<accession>L1JWR9</accession>
<dbReference type="EnsemblProtists" id="EKX53031">
    <property type="protein sequence ID" value="EKX53031"/>
    <property type="gene ID" value="GUITHDRAFT_133415"/>
</dbReference>
<keyword evidence="4" id="KW-1185">Reference proteome</keyword>
<feature type="region of interest" description="Disordered" evidence="1">
    <location>
        <begin position="130"/>
        <end position="161"/>
    </location>
</feature>
<reference evidence="2 4" key="1">
    <citation type="journal article" date="2012" name="Nature">
        <title>Algal genomes reveal evolutionary mosaicism and the fate of nucleomorphs.</title>
        <authorList>
            <consortium name="DOE Joint Genome Institute"/>
            <person name="Curtis B.A."/>
            <person name="Tanifuji G."/>
            <person name="Burki F."/>
            <person name="Gruber A."/>
            <person name="Irimia M."/>
            <person name="Maruyama S."/>
            <person name="Arias M.C."/>
            <person name="Ball S.G."/>
            <person name="Gile G.H."/>
            <person name="Hirakawa Y."/>
            <person name="Hopkins J.F."/>
            <person name="Kuo A."/>
            <person name="Rensing S.A."/>
            <person name="Schmutz J."/>
            <person name="Symeonidi A."/>
            <person name="Elias M."/>
            <person name="Eveleigh R.J."/>
            <person name="Herman E.K."/>
            <person name="Klute M.J."/>
            <person name="Nakayama T."/>
            <person name="Obornik M."/>
            <person name="Reyes-Prieto A."/>
            <person name="Armbrust E.V."/>
            <person name="Aves S.J."/>
            <person name="Beiko R.G."/>
            <person name="Coutinho P."/>
            <person name="Dacks J.B."/>
            <person name="Durnford D.G."/>
            <person name="Fast N.M."/>
            <person name="Green B.R."/>
            <person name="Grisdale C.J."/>
            <person name="Hempel F."/>
            <person name="Henrissat B."/>
            <person name="Hoppner M.P."/>
            <person name="Ishida K."/>
            <person name="Kim E."/>
            <person name="Koreny L."/>
            <person name="Kroth P.G."/>
            <person name="Liu Y."/>
            <person name="Malik S.B."/>
            <person name="Maier U.G."/>
            <person name="McRose D."/>
            <person name="Mock T."/>
            <person name="Neilson J.A."/>
            <person name="Onodera N.T."/>
            <person name="Poole A.M."/>
            <person name="Pritham E.J."/>
            <person name="Richards T.A."/>
            <person name="Rocap G."/>
            <person name="Roy S.W."/>
            <person name="Sarai C."/>
            <person name="Schaack S."/>
            <person name="Shirato S."/>
            <person name="Slamovits C.H."/>
            <person name="Spencer D.F."/>
            <person name="Suzuki S."/>
            <person name="Worden A.Z."/>
            <person name="Zauner S."/>
            <person name="Barry K."/>
            <person name="Bell C."/>
            <person name="Bharti A.K."/>
            <person name="Crow J.A."/>
            <person name="Grimwood J."/>
            <person name="Kramer R."/>
            <person name="Lindquist E."/>
            <person name="Lucas S."/>
            <person name="Salamov A."/>
            <person name="McFadden G.I."/>
            <person name="Lane C.E."/>
            <person name="Keeling P.J."/>
            <person name="Gray M.W."/>
            <person name="Grigoriev I.V."/>
            <person name="Archibald J.M."/>
        </authorList>
    </citation>
    <scope>NUCLEOTIDE SEQUENCE</scope>
    <source>
        <strain evidence="2 4">CCMP2712</strain>
    </source>
</reference>
<proteinExistence type="predicted"/>
<evidence type="ECO:0000313" key="4">
    <source>
        <dbReference type="Proteomes" id="UP000011087"/>
    </source>
</evidence>
<dbReference type="Gene3D" id="3.90.1750.10">
    <property type="entry name" value="Hect, E3 ligase catalytic domains"/>
    <property type="match status" value="1"/>
</dbReference>
<dbReference type="KEGG" id="gtt:GUITHDRAFT_133415"/>
<dbReference type="AlphaFoldDB" id="L1JWR9"/>
<evidence type="ECO:0000313" key="2">
    <source>
        <dbReference type="EMBL" id="EKX53031.1"/>
    </source>
</evidence>
<dbReference type="PaxDb" id="55529-EKX53031"/>
<dbReference type="InterPro" id="IPR035983">
    <property type="entry name" value="Hect_E3_ubiquitin_ligase"/>
</dbReference>
<dbReference type="SUPFAM" id="SSF56204">
    <property type="entry name" value="Hect, E3 ligase catalytic domain"/>
    <property type="match status" value="1"/>
</dbReference>
<reference evidence="3" key="3">
    <citation type="submission" date="2015-06" db="UniProtKB">
        <authorList>
            <consortium name="EnsemblProtists"/>
        </authorList>
    </citation>
    <scope>IDENTIFICATION</scope>
</reference>
<dbReference type="HOGENOM" id="CLU_453049_0_0_1"/>
<reference evidence="4" key="2">
    <citation type="submission" date="2012-11" db="EMBL/GenBank/DDBJ databases">
        <authorList>
            <person name="Kuo A."/>
            <person name="Curtis B.A."/>
            <person name="Tanifuji G."/>
            <person name="Burki F."/>
            <person name="Gruber A."/>
            <person name="Irimia M."/>
            <person name="Maruyama S."/>
            <person name="Arias M.C."/>
            <person name="Ball S.G."/>
            <person name="Gile G.H."/>
            <person name="Hirakawa Y."/>
            <person name="Hopkins J.F."/>
            <person name="Rensing S.A."/>
            <person name="Schmutz J."/>
            <person name="Symeonidi A."/>
            <person name="Elias M."/>
            <person name="Eveleigh R.J."/>
            <person name="Herman E.K."/>
            <person name="Klute M.J."/>
            <person name="Nakayama T."/>
            <person name="Obornik M."/>
            <person name="Reyes-Prieto A."/>
            <person name="Armbrust E.V."/>
            <person name="Aves S.J."/>
            <person name="Beiko R.G."/>
            <person name="Coutinho P."/>
            <person name="Dacks J.B."/>
            <person name="Durnford D.G."/>
            <person name="Fast N.M."/>
            <person name="Green B.R."/>
            <person name="Grisdale C."/>
            <person name="Hempe F."/>
            <person name="Henrissat B."/>
            <person name="Hoppner M.P."/>
            <person name="Ishida K.-I."/>
            <person name="Kim E."/>
            <person name="Koreny L."/>
            <person name="Kroth P.G."/>
            <person name="Liu Y."/>
            <person name="Malik S.-B."/>
            <person name="Maier U.G."/>
            <person name="McRose D."/>
            <person name="Mock T."/>
            <person name="Neilson J.A."/>
            <person name="Onodera N.T."/>
            <person name="Poole A.M."/>
            <person name="Pritham E.J."/>
            <person name="Richards T.A."/>
            <person name="Rocap G."/>
            <person name="Roy S.W."/>
            <person name="Sarai C."/>
            <person name="Schaack S."/>
            <person name="Shirato S."/>
            <person name="Slamovits C.H."/>
            <person name="Spencer D.F."/>
            <person name="Suzuki S."/>
            <person name="Worden A.Z."/>
            <person name="Zauner S."/>
            <person name="Barry K."/>
            <person name="Bell C."/>
            <person name="Bharti A.K."/>
            <person name="Crow J.A."/>
            <person name="Grimwood J."/>
            <person name="Kramer R."/>
            <person name="Lindquist E."/>
            <person name="Lucas S."/>
            <person name="Salamov A."/>
            <person name="McFadden G.I."/>
            <person name="Lane C.E."/>
            <person name="Keeling P.J."/>
            <person name="Gray M.W."/>
            <person name="Grigoriev I.V."/>
            <person name="Archibald J.M."/>
        </authorList>
    </citation>
    <scope>NUCLEOTIDE SEQUENCE</scope>
    <source>
        <strain evidence="4">CCMP2712</strain>
    </source>
</reference>
<organism evidence="2">
    <name type="scientific">Guillardia theta (strain CCMP2712)</name>
    <name type="common">Cryptophyte</name>
    <dbReference type="NCBI Taxonomy" id="905079"/>
    <lineage>
        <taxon>Eukaryota</taxon>
        <taxon>Cryptophyceae</taxon>
        <taxon>Pyrenomonadales</taxon>
        <taxon>Geminigeraceae</taxon>
        <taxon>Guillardia</taxon>
    </lineage>
</organism>
<dbReference type="EMBL" id="JH992971">
    <property type="protein sequence ID" value="EKX53031.1"/>
    <property type="molecule type" value="Genomic_DNA"/>
</dbReference>
<dbReference type="GO" id="GO:0004842">
    <property type="term" value="F:ubiquitin-protein transferase activity"/>
    <property type="evidence" value="ECO:0007669"/>
    <property type="project" value="InterPro"/>
</dbReference>
<sequence>MAHIAYQRLPSIPNYTDKDNDMLNDIVFNFFEIRHSPLNLRNFWFWNKLNNLFNPPISDSIEEEYDQIRDVAEVFRIKYEGAFDSLYSGLSEGDLSYVKDNFMPSDPNQDLQELKRMLERMDARSITTYFFPKGNSTNNSPSSKSSSIRDRQPTPLNNSKCSNALRHIDNKSLQQLLQSICPYLTNESQPINDTITKMFNRKVFYSNTINIRDPDMNELEYMEGLFRRNPEDIYFDIARVRHNTSVDAGGLTRQFLTSLSKQFVAKYLKRLSNRNNIYIFKRDLADDDYKFVGAILIFLLRNNNGINIRLSLMDVAGLIYKPIKPRTRHNMDGYLEDYNDIERYIKHFELSNSSESWMKDHKKTTLSYHDILMFYLLEFGINKDIKRLIDRERTSIKKIVDESMIDIYEYDPYTKQSNINKMYKNILCGMRISKRNFFIEKQIGISGLARVLARVESVKRNVKSILIPKIVYYDHKNVVMVSPGIKELFDRVLSMPNRVYKRLLAQWIRLDNDPAKTKLLEGLPQHEDFVKAILEFWTGSGYILIDQLSEYSVRAMNNSGHIPVAHTCGQVMELSEHYKDVDEIVFKFLDAILIMEISKFQFV</sequence>
<feature type="compositionally biased region" description="Low complexity" evidence="1">
    <location>
        <begin position="135"/>
        <end position="146"/>
    </location>
</feature>
<dbReference type="GeneID" id="17309713"/>
<evidence type="ECO:0000313" key="3">
    <source>
        <dbReference type="EnsemblProtists" id="EKX53031"/>
    </source>
</evidence>
<dbReference type="Proteomes" id="UP000011087">
    <property type="component" value="Unassembled WGS sequence"/>
</dbReference>
<protein>
    <recommendedName>
        <fullName evidence="5">HECT domain-containing protein</fullName>
    </recommendedName>
</protein>
<evidence type="ECO:0008006" key="5">
    <source>
        <dbReference type="Google" id="ProtNLM"/>
    </source>
</evidence>
<gene>
    <name evidence="2" type="ORF">GUITHDRAFT_133415</name>
</gene>
<dbReference type="RefSeq" id="XP_005840011.1">
    <property type="nucleotide sequence ID" value="XM_005839954.1"/>
</dbReference>